<keyword evidence="2" id="KW-0732">Signal</keyword>
<comment type="caution">
    <text evidence="3">The sequence shown here is derived from an EMBL/GenBank/DDBJ whole genome shotgun (WGS) entry which is preliminary data.</text>
</comment>
<evidence type="ECO:0000313" key="4">
    <source>
        <dbReference type="Proteomes" id="UP000238191"/>
    </source>
</evidence>
<organism evidence="3 4">
    <name type="scientific">Xanthomonas pisi</name>
    <dbReference type="NCBI Taxonomy" id="56457"/>
    <lineage>
        <taxon>Bacteria</taxon>
        <taxon>Pseudomonadati</taxon>
        <taxon>Pseudomonadota</taxon>
        <taxon>Gammaproteobacteria</taxon>
        <taxon>Lysobacterales</taxon>
        <taxon>Lysobacteraceae</taxon>
        <taxon>Xanthomonas</taxon>
    </lineage>
</organism>
<keyword evidence="4" id="KW-1185">Reference proteome</keyword>
<feature type="chain" id="PRO_5015529696" evidence="2">
    <location>
        <begin position="23"/>
        <end position="217"/>
    </location>
</feature>
<proteinExistence type="predicted"/>
<accession>A0A2S7D0D3</accession>
<dbReference type="InterPro" id="IPR001978">
    <property type="entry name" value="Troponin"/>
</dbReference>
<dbReference type="Proteomes" id="UP000238191">
    <property type="component" value="Unassembled WGS sequence"/>
</dbReference>
<dbReference type="EMBL" id="MDEI01000014">
    <property type="protein sequence ID" value="PPU67277.1"/>
    <property type="molecule type" value="Genomic_DNA"/>
</dbReference>
<evidence type="ECO:0000256" key="2">
    <source>
        <dbReference type="SAM" id="SignalP"/>
    </source>
</evidence>
<evidence type="ECO:0000256" key="1">
    <source>
        <dbReference type="SAM" id="MobiDB-lite"/>
    </source>
</evidence>
<dbReference type="RefSeq" id="WP_046963581.1">
    <property type="nucleotide sequence ID" value="NZ_MDEI01000014.1"/>
</dbReference>
<sequence length="217" mass="23703">MRAWVLPLVVAVLWSGAPPARAQAQTETRLRDALRQTSARLRQVEADLAQQQLATAAAQRERDAAQRPAPAAAAPAEHGVRLAALQRELEQQRQTLAAERAQHAQTSAAQRQALAQQLHQQQQALAAERTQLRERMSRCSAEGDALYASAQELAVLYRDPAFVRFVRGRGRELFGMGRVARENQVHTLQSTIDARHAQLRTCLDGGALAPASTTAAP</sequence>
<gene>
    <name evidence="3" type="ORF">XpiCFBP4643_15910</name>
</gene>
<dbReference type="Pfam" id="PF00992">
    <property type="entry name" value="Troponin"/>
    <property type="match status" value="1"/>
</dbReference>
<feature type="signal peptide" evidence="2">
    <location>
        <begin position="1"/>
        <end position="22"/>
    </location>
</feature>
<name>A0A2S7D0D3_9XANT</name>
<protein>
    <submittedName>
        <fullName evidence="3">Uncharacterized protein</fullName>
    </submittedName>
</protein>
<feature type="region of interest" description="Disordered" evidence="1">
    <location>
        <begin position="52"/>
        <end position="77"/>
    </location>
</feature>
<dbReference type="OrthoDB" id="6009280at2"/>
<evidence type="ECO:0000313" key="3">
    <source>
        <dbReference type="EMBL" id="PPU67277.1"/>
    </source>
</evidence>
<feature type="compositionally biased region" description="Low complexity" evidence="1">
    <location>
        <begin position="66"/>
        <end position="77"/>
    </location>
</feature>
<reference evidence="4" key="1">
    <citation type="submission" date="2016-08" db="EMBL/GenBank/DDBJ databases">
        <authorList>
            <person name="Merda D."/>
            <person name="Briand M."/>
            <person name="Taghouti G."/>
            <person name="Carrere S."/>
            <person name="Gouzy J."/>
            <person name="Portier P."/>
            <person name="Jacques M.-A."/>
            <person name="Fischer-Le Saux M."/>
        </authorList>
    </citation>
    <scope>NUCLEOTIDE SEQUENCE [LARGE SCALE GENOMIC DNA]</scope>
    <source>
        <strain evidence="4">CFBP4643</strain>
    </source>
</reference>
<dbReference type="AlphaFoldDB" id="A0A2S7D0D3"/>